<protein>
    <recommendedName>
        <fullName evidence="4">Transmembrane protein</fullName>
    </recommendedName>
</protein>
<sequence length="250" mass="25879">MGRRNFIIDGHLAMPGASRLRVPPPFGASRGITETIESRRASALADDVFTALGVSGPVDGSAWPSRLSLLAVGIACTVAAAWLGAYTAQRRDLTPSREPLHATAAPQNAASEPSRPPVASASGHGVPLVLRAMTPPATPALPGLALASGRKPAAASLPSARLAGPLKRVTVLAAPAQPIAQSDRPSALARAAHRTAVLAGPMDSAYQIDDASLPVETDRAMAETTPIHSGYVAHTSPVRFELQRHTRLTD</sequence>
<feature type="region of interest" description="Disordered" evidence="1">
    <location>
        <begin position="99"/>
        <end position="123"/>
    </location>
</feature>
<accession>A0ABM9IZ54</accession>
<evidence type="ECO:0000256" key="1">
    <source>
        <dbReference type="SAM" id="MobiDB-lite"/>
    </source>
</evidence>
<gene>
    <name evidence="2" type="ORF">LMG7141_00577</name>
</gene>
<evidence type="ECO:0000313" key="3">
    <source>
        <dbReference type="Proteomes" id="UP001189616"/>
    </source>
</evidence>
<organism evidence="2 3">
    <name type="scientific">Ralstonia condita</name>
    <dbReference type="NCBI Taxonomy" id="3058600"/>
    <lineage>
        <taxon>Bacteria</taxon>
        <taxon>Pseudomonadati</taxon>
        <taxon>Pseudomonadota</taxon>
        <taxon>Betaproteobacteria</taxon>
        <taxon>Burkholderiales</taxon>
        <taxon>Burkholderiaceae</taxon>
        <taxon>Ralstonia</taxon>
    </lineage>
</organism>
<reference evidence="2 3" key="1">
    <citation type="submission" date="2023-07" db="EMBL/GenBank/DDBJ databases">
        <authorList>
            <person name="Peeters C."/>
        </authorList>
    </citation>
    <scope>NUCLEOTIDE SEQUENCE [LARGE SCALE GENOMIC DNA]</scope>
    <source>
        <strain evidence="2 3">LMG 7141</strain>
    </source>
</reference>
<keyword evidence="3" id="KW-1185">Reference proteome</keyword>
<evidence type="ECO:0000313" key="2">
    <source>
        <dbReference type="EMBL" id="CAJ0777080.1"/>
    </source>
</evidence>
<comment type="caution">
    <text evidence="2">The sequence shown here is derived from an EMBL/GenBank/DDBJ whole genome shotgun (WGS) entry which is preliminary data.</text>
</comment>
<dbReference type="EMBL" id="CATYWO010000001">
    <property type="protein sequence ID" value="CAJ0777080.1"/>
    <property type="molecule type" value="Genomic_DNA"/>
</dbReference>
<proteinExistence type="predicted"/>
<evidence type="ECO:0008006" key="4">
    <source>
        <dbReference type="Google" id="ProtNLM"/>
    </source>
</evidence>
<dbReference type="Proteomes" id="UP001189616">
    <property type="component" value="Unassembled WGS sequence"/>
</dbReference>
<name>A0ABM9IZ54_9RALS</name>